<proteinExistence type="predicted"/>
<organism>
    <name type="scientific">Culex quinquefasciatus</name>
    <name type="common">Southern house mosquito</name>
    <name type="synonym">Culex pungens</name>
    <dbReference type="NCBI Taxonomy" id="7176"/>
    <lineage>
        <taxon>Eukaryota</taxon>
        <taxon>Metazoa</taxon>
        <taxon>Ecdysozoa</taxon>
        <taxon>Arthropoda</taxon>
        <taxon>Hexapoda</taxon>
        <taxon>Insecta</taxon>
        <taxon>Pterygota</taxon>
        <taxon>Neoptera</taxon>
        <taxon>Endopterygota</taxon>
        <taxon>Diptera</taxon>
        <taxon>Nematocera</taxon>
        <taxon>Culicoidea</taxon>
        <taxon>Culicidae</taxon>
        <taxon>Culicinae</taxon>
        <taxon>Culicini</taxon>
        <taxon>Culex</taxon>
        <taxon>Culex</taxon>
    </lineage>
</organism>
<sequence length="131" mass="14601">MKVIIVISALLVCVYGAPQGFDPEPIPIIRQEQEVNPDGTYRWNYETGNGIVAEEQGFLKNAGSEQEAQVCPKRKNPGPRKAISTTPYKIESLSLVGWTGSIAKEMFIHCLAFKSCCVQVQRYQQQQQILG</sequence>
<evidence type="ECO:0000313" key="2">
    <source>
        <dbReference type="EMBL" id="EDS33305.1"/>
    </source>
</evidence>
<dbReference type="HOGENOM" id="CLU_1929631_0_0_1"/>
<evidence type="ECO:0000313" key="4">
    <source>
        <dbReference type="Proteomes" id="UP000002320"/>
    </source>
</evidence>
<dbReference type="Proteomes" id="UP000002320">
    <property type="component" value="Unassembled WGS sequence"/>
</dbReference>
<reference evidence="2" key="1">
    <citation type="submission" date="2007-03" db="EMBL/GenBank/DDBJ databases">
        <title>Annotation of Culex pipiens quinquefasciatus.</title>
        <authorList>
            <consortium name="The Broad Institute Genome Sequencing Platform"/>
            <person name="Atkinson P.W."/>
            <person name="Hemingway J."/>
            <person name="Christensen B.M."/>
            <person name="Higgs S."/>
            <person name="Kodira C."/>
            <person name="Hannick L."/>
            <person name="Megy K."/>
            <person name="O'Leary S."/>
            <person name="Pearson M."/>
            <person name="Haas B.J."/>
            <person name="Mauceli E."/>
            <person name="Wortman J.R."/>
            <person name="Lee N.H."/>
            <person name="Guigo R."/>
            <person name="Stanke M."/>
            <person name="Alvarado L."/>
            <person name="Amedeo P."/>
            <person name="Antoine C.H."/>
            <person name="Arensburger P."/>
            <person name="Bidwell S.L."/>
            <person name="Crawford M."/>
            <person name="Camaro F."/>
            <person name="Devon K."/>
            <person name="Engels R."/>
            <person name="Hammond M."/>
            <person name="Howarth C."/>
            <person name="Koehrsen M."/>
            <person name="Lawson D."/>
            <person name="Montgomery P."/>
            <person name="Nene V."/>
            <person name="Nusbaum C."/>
            <person name="Puiu D."/>
            <person name="Romero-Severson J."/>
            <person name="Severson D.W."/>
            <person name="Shumway M."/>
            <person name="Sisk P."/>
            <person name="Stolte C."/>
            <person name="Zeng Q."/>
            <person name="Eisenstadt E."/>
            <person name="Fraser-Liggett C."/>
            <person name="Strausberg R."/>
            <person name="Galagan J."/>
            <person name="Birren B."/>
            <person name="Collins F.H."/>
        </authorList>
    </citation>
    <scope>NUCLEOTIDE SEQUENCE [LARGE SCALE GENOMIC DNA]</scope>
    <source>
        <strain evidence="2">JHB</strain>
    </source>
</reference>
<keyword evidence="1" id="KW-0732">Signal</keyword>
<dbReference type="InParanoid" id="B0WRB5"/>
<gene>
    <name evidence="3" type="primary">6042095</name>
    <name evidence="2" type="ORF">CpipJ_CPIJ009324</name>
</gene>
<dbReference type="EMBL" id="DS232054">
    <property type="protein sequence ID" value="EDS33305.1"/>
    <property type="molecule type" value="Genomic_DNA"/>
</dbReference>
<keyword evidence="4" id="KW-1185">Reference proteome</keyword>
<dbReference type="VEuPathDB" id="VectorBase:CQUJHB004459"/>
<dbReference type="AlphaFoldDB" id="B0WRB5"/>
<dbReference type="VEuPathDB" id="VectorBase:CPIJ009324"/>
<protein>
    <submittedName>
        <fullName evidence="2">Pupal cuticle protein 78E</fullName>
    </submittedName>
</protein>
<feature type="signal peptide" evidence="1">
    <location>
        <begin position="1"/>
        <end position="16"/>
    </location>
</feature>
<feature type="chain" id="PRO_5011408419" evidence="1">
    <location>
        <begin position="17"/>
        <end position="131"/>
    </location>
</feature>
<reference evidence="3" key="2">
    <citation type="submission" date="2020-05" db="UniProtKB">
        <authorList>
            <consortium name="EnsemblMetazoa"/>
        </authorList>
    </citation>
    <scope>IDENTIFICATION</scope>
    <source>
        <strain evidence="3">JHB</strain>
    </source>
</reference>
<dbReference type="KEGG" id="cqu:CpipJ_CPIJ009324"/>
<dbReference type="OrthoDB" id="6372059at2759"/>
<name>B0WRB5_CULQU</name>
<evidence type="ECO:0000256" key="1">
    <source>
        <dbReference type="SAM" id="SignalP"/>
    </source>
</evidence>
<evidence type="ECO:0000313" key="3">
    <source>
        <dbReference type="EnsemblMetazoa" id="CPIJ009324-PA"/>
    </source>
</evidence>
<accession>B0WRB5</accession>
<dbReference type="EnsemblMetazoa" id="CPIJ009324-RA">
    <property type="protein sequence ID" value="CPIJ009324-PA"/>
    <property type="gene ID" value="CPIJ009324"/>
</dbReference>
<dbReference type="STRING" id="7176.B0WRB5"/>